<dbReference type="Proteomes" id="UP000500938">
    <property type="component" value="Chromosome"/>
</dbReference>
<evidence type="ECO:0000313" key="2">
    <source>
        <dbReference type="Proteomes" id="UP000500938"/>
    </source>
</evidence>
<dbReference type="AlphaFoldDB" id="A0A6M4IKH0"/>
<name>A0A6M4IKH0_9BACT</name>
<evidence type="ECO:0000313" key="1">
    <source>
        <dbReference type="EMBL" id="QJR34359.1"/>
    </source>
</evidence>
<protein>
    <submittedName>
        <fullName evidence="1">DUF494 family protein</fullName>
    </submittedName>
</protein>
<proteinExistence type="predicted"/>
<reference evidence="1 2" key="1">
    <citation type="submission" date="2020-05" db="EMBL/GenBank/DDBJ databases">
        <title>Complete genome sequence of Gemmatimonas greenlandica TET16.</title>
        <authorList>
            <person name="Zeng Y."/>
        </authorList>
    </citation>
    <scope>NUCLEOTIDE SEQUENCE [LARGE SCALE GENOMIC DNA]</scope>
    <source>
        <strain evidence="1 2">TET16</strain>
    </source>
</reference>
<dbReference type="RefSeq" id="WP_171223785.1">
    <property type="nucleotide sequence ID" value="NZ_CP053085.1"/>
</dbReference>
<gene>
    <name evidence="1" type="ORF">HKW67_01880</name>
</gene>
<dbReference type="EMBL" id="CP053085">
    <property type="protein sequence ID" value="QJR34359.1"/>
    <property type="molecule type" value="Genomic_DNA"/>
</dbReference>
<dbReference type="Pfam" id="PF04361">
    <property type="entry name" value="DUF494"/>
    <property type="match status" value="1"/>
</dbReference>
<sequence>MNDRWTPVIDDLRERFAADTDVVEVEAYLSSQGYDRRQIGEILSLLYSDTAPPRGSGGSVMSRNGPLRVQGPHERGRFTAEAWGYLVTLGGSGAVNLNDFEQLVERALVHIDGRINLADIRGIAEDVGFDDGAMDGERSQVH</sequence>
<dbReference type="KEGG" id="ggr:HKW67_01880"/>
<dbReference type="InterPro" id="IPR007456">
    <property type="entry name" value="Smg"/>
</dbReference>
<accession>A0A6M4IKH0</accession>
<organism evidence="1 2">
    <name type="scientific">Gemmatimonas groenlandica</name>
    <dbReference type="NCBI Taxonomy" id="2732249"/>
    <lineage>
        <taxon>Bacteria</taxon>
        <taxon>Pseudomonadati</taxon>
        <taxon>Gemmatimonadota</taxon>
        <taxon>Gemmatimonadia</taxon>
        <taxon>Gemmatimonadales</taxon>
        <taxon>Gemmatimonadaceae</taxon>
        <taxon>Gemmatimonas</taxon>
    </lineage>
</organism>
<keyword evidence="2" id="KW-1185">Reference proteome</keyword>